<dbReference type="EMBL" id="PVWJ01000010">
    <property type="protein sequence ID" value="PSB04615.1"/>
    <property type="molecule type" value="Genomic_DNA"/>
</dbReference>
<keyword evidence="3" id="KW-1185">Reference proteome</keyword>
<keyword evidence="1" id="KW-0472">Membrane</keyword>
<evidence type="ECO:0000313" key="2">
    <source>
        <dbReference type="EMBL" id="PSB04615.1"/>
    </source>
</evidence>
<proteinExistence type="predicted"/>
<dbReference type="NCBIfam" id="TIGR04155">
    <property type="entry name" value="cyano_PEP"/>
    <property type="match status" value="1"/>
</dbReference>
<evidence type="ECO:0000256" key="1">
    <source>
        <dbReference type="SAM" id="Phobius"/>
    </source>
</evidence>
<sequence>MIEWGDVVGKKGILSLELEKGCVVKSVDTEDFEGWLPSIGSCSPIILKNTLPNFGFDFKYDFGRFDHPVEFGLGIGTKSAVAPEPITIIGTFTSLGFGLFFKRKYGKRVK</sequence>
<evidence type="ECO:0008006" key="4">
    <source>
        <dbReference type="Google" id="ProtNLM"/>
    </source>
</evidence>
<organism evidence="2 3">
    <name type="scientific">Merismopedia glauca CCAP 1448/3</name>
    <dbReference type="NCBI Taxonomy" id="1296344"/>
    <lineage>
        <taxon>Bacteria</taxon>
        <taxon>Bacillati</taxon>
        <taxon>Cyanobacteriota</taxon>
        <taxon>Cyanophyceae</taxon>
        <taxon>Synechococcales</taxon>
        <taxon>Merismopediaceae</taxon>
        <taxon>Merismopedia</taxon>
    </lineage>
</organism>
<gene>
    <name evidence="2" type="ORF">C7B64_03150</name>
</gene>
<protein>
    <recommendedName>
        <fullName evidence="4">PEP-CTERM protein-sorting domain-containing protein</fullName>
    </recommendedName>
</protein>
<keyword evidence="1" id="KW-1133">Transmembrane helix</keyword>
<dbReference type="InterPro" id="IPR013424">
    <property type="entry name" value="Ice-binding_C"/>
</dbReference>
<comment type="caution">
    <text evidence="2">The sequence shown here is derived from an EMBL/GenBank/DDBJ whole genome shotgun (WGS) entry which is preliminary data.</text>
</comment>
<dbReference type="InterPro" id="IPR026374">
    <property type="entry name" value="Cyano_PEP"/>
</dbReference>
<dbReference type="Proteomes" id="UP000238762">
    <property type="component" value="Unassembled WGS sequence"/>
</dbReference>
<reference evidence="2 3" key="2">
    <citation type="submission" date="2018-03" db="EMBL/GenBank/DDBJ databases">
        <title>The ancient ancestry and fast evolution of plastids.</title>
        <authorList>
            <person name="Moore K.R."/>
            <person name="Magnabosco C."/>
            <person name="Momper L."/>
            <person name="Gold D.A."/>
            <person name="Bosak T."/>
            <person name="Fournier G.P."/>
        </authorList>
    </citation>
    <scope>NUCLEOTIDE SEQUENCE [LARGE SCALE GENOMIC DNA]</scope>
    <source>
        <strain evidence="2 3">CCAP 1448/3</strain>
    </source>
</reference>
<evidence type="ECO:0000313" key="3">
    <source>
        <dbReference type="Proteomes" id="UP000238762"/>
    </source>
</evidence>
<reference evidence="2 3" key="1">
    <citation type="submission" date="2018-02" db="EMBL/GenBank/DDBJ databases">
        <authorList>
            <person name="Cohen D.B."/>
            <person name="Kent A.D."/>
        </authorList>
    </citation>
    <scope>NUCLEOTIDE SEQUENCE [LARGE SCALE GENOMIC DNA]</scope>
    <source>
        <strain evidence="2 3">CCAP 1448/3</strain>
    </source>
</reference>
<dbReference type="NCBIfam" id="TIGR02595">
    <property type="entry name" value="PEP_CTERM"/>
    <property type="match status" value="1"/>
</dbReference>
<keyword evidence="1" id="KW-0812">Transmembrane</keyword>
<name>A0A2T1C8L5_9CYAN</name>
<feature type="transmembrane region" description="Helical" evidence="1">
    <location>
        <begin position="80"/>
        <end position="101"/>
    </location>
</feature>
<dbReference type="AlphaFoldDB" id="A0A2T1C8L5"/>
<accession>A0A2T1C8L5</accession>